<evidence type="ECO:0000313" key="1">
    <source>
        <dbReference type="EMBL" id="MEZ8724040.1"/>
    </source>
</evidence>
<protein>
    <submittedName>
        <fullName evidence="1">Uncharacterized protein</fullName>
    </submittedName>
</protein>
<gene>
    <name evidence="1" type="ORF">AB6D66_23480</name>
</gene>
<name>A0ABV4N4J5_9VIBR</name>
<dbReference type="Proteomes" id="UP001570071">
    <property type="component" value="Unassembled WGS sequence"/>
</dbReference>
<comment type="caution">
    <text evidence="1">The sequence shown here is derived from an EMBL/GenBank/DDBJ whole genome shotgun (WGS) entry which is preliminary data.</text>
</comment>
<proteinExistence type="predicted"/>
<accession>A0ABV4N4J5</accession>
<organism evidence="1 2">
    <name type="scientific">Vibrio pomeroyi</name>
    <dbReference type="NCBI Taxonomy" id="198832"/>
    <lineage>
        <taxon>Bacteria</taxon>
        <taxon>Pseudomonadati</taxon>
        <taxon>Pseudomonadota</taxon>
        <taxon>Gammaproteobacteria</taxon>
        <taxon>Vibrionales</taxon>
        <taxon>Vibrionaceae</taxon>
        <taxon>Vibrio</taxon>
    </lineage>
</organism>
<dbReference type="RefSeq" id="WP_372126385.1">
    <property type="nucleotide sequence ID" value="NZ_JBFSSG010000091.1"/>
</dbReference>
<sequence length="199" mass="23482">MMILSFNRAQYFHQNLTDKHQLCAFALGIELPSVYTLIGNKRVMALSSLNEQNRLEAIAEQCYERFMEEPRLRSVLNAYADSILISEMVMLHDVRLHAQYAGLPLAKYYSALKQTDGHWDRTTIWEKHLQWCQALSLALYEHYQDPRSDICYGEKSIIVDKPHDKQCYSYTAINKPVSFQLDRYQYHQRPWQWGESLNL</sequence>
<reference evidence="1 2" key="1">
    <citation type="journal article" date="2024" name="ISME J.">
        <title>Tailless and filamentous prophages are predominant in marine Vibrio.</title>
        <authorList>
            <person name="Steensen K."/>
            <person name="Seneca J."/>
            <person name="Bartlau N."/>
            <person name="Yu X.A."/>
            <person name="Hussain F.A."/>
            <person name="Polz M.F."/>
        </authorList>
    </citation>
    <scope>NUCLEOTIDE SEQUENCE [LARGE SCALE GENOMIC DNA]</scope>
    <source>
        <strain evidence="1 2">10N.239.312.F12</strain>
    </source>
</reference>
<dbReference type="EMBL" id="JBFSSG010000091">
    <property type="protein sequence ID" value="MEZ8724040.1"/>
    <property type="molecule type" value="Genomic_DNA"/>
</dbReference>
<evidence type="ECO:0000313" key="2">
    <source>
        <dbReference type="Proteomes" id="UP001570071"/>
    </source>
</evidence>
<keyword evidence="2" id="KW-1185">Reference proteome</keyword>